<dbReference type="EMBL" id="CM043804">
    <property type="protein sequence ID" value="KAI4806543.1"/>
    <property type="molecule type" value="Genomic_DNA"/>
</dbReference>
<dbReference type="Proteomes" id="UP001057452">
    <property type="component" value="Chromosome 20"/>
</dbReference>
<organism evidence="1 2">
    <name type="scientific">Chaenocephalus aceratus</name>
    <name type="common">Blackfin icefish</name>
    <name type="synonym">Chaenichthys aceratus</name>
    <dbReference type="NCBI Taxonomy" id="36190"/>
    <lineage>
        <taxon>Eukaryota</taxon>
        <taxon>Metazoa</taxon>
        <taxon>Chordata</taxon>
        <taxon>Craniata</taxon>
        <taxon>Vertebrata</taxon>
        <taxon>Euteleostomi</taxon>
        <taxon>Actinopterygii</taxon>
        <taxon>Neopterygii</taxon>
        <taxon>Teleostei</taxon>
        <taxon>Neoteleostei</taxon>
        <taxon>Acanthomorphata</taxon>
        <taxon>Eupercaria</taxon>
        <taxon>Perciformes</taxon>
        <taxon>Notothenioidei</taxon>
        <taxon>Channichthyidae</taxon>
        <taxon>Chaenocephalus</taxon>
    </lineage>
</organism>
<keyword evidence="2" id="KW-1185">Reference proteome</keyword>
<evidence type="ECO:0000313" key="2">
    <source>
        <dbReference type="Proteomes" id="UP001057452"/>
    </source>
</evidence>
<comment type="caution">
    <text evidence="1">The sequence shown here is derived from an EMBL/GenBank/DDBJ whole genome shotgun (WGS) entry which is preliminary data.</text>
</comment>
<proteinExistence type="predicted"/>
<protein>
    <submittedName>
        <fullName evidence="1">Uncharacterized protein</fullName>
    </submittedName>
</protein>
<name>A0ACB9W0Z8_CHAAC</name>
<accession>A0ACB9W0Z8</accession>
<sequence>CMRGERRPIPSGGLQMVNVVWDGMINNKRKAPDRDLLVYDYTPTADIEFPWKAQPGLAAGSMWRGRHITHKDMRREGIGVRGGWVKGRAARRRCLEAPADQLGTAVLSVHTTSVLARHPLPRSSHAKLRPSVAA</sequence>
<reference evidence="1" key="1">
    <citation type="submission" date="2022-05" db="EMBL/GenBank/DDBJ databases">
        <title>Chromosome-level genome of Chaenocephalus aceratus.</title>
        <authorList>
            <person name="Park H."/>
        </authorList>
    </citation>
    <scope>NUCLEOTIDE SEQUENCE</scope>
    <source>
        <strain evidence="1">KU_202001</strain>
    </source>
</reference>
<gene>
    <name evidence="1" type="ORF">KUCAC02_017362</name>
</gene>
<evidence type="ECO:0000313" key="1">
    <source>
        <dbReference type="EMBL" id="KAI4806543.1"/>
    </source>
</evidence>
<feature type="non-terminal residue" evidence="1">
    <location>
        <position position="1"/>
    </location>
</feature>
<feature type="non-terminal residue" evidence="1">
    <location>
        <position position="134"/>
    </location>
</feature>